<dbReference type="OrthoDB" id="3537815at2"/>
<gene>
    <name evidence="1" type="ORF">FH608_045200</name>
</gene>
<reference evidence="1 2" key="1">
    <citation type="submission" date="2019-10" db="EMBL/GenBank/DDBJ databases">
        <title>Nonomuraea sp. nov., isolated from Phyllanthus amarus.</title>
        <authorList>
            <person name="Klykleung N."/>
            <person name="Tanasupawat S."/>
        </authorList>
    </citation>
    <scope>NUCLEOTIDE SEQUENCE [LARGE SCALE GENOMIC DNA]</scope>
    <source>
        <strain evidence="1 2">PA1-10</strain>
    </source>
</reference>
<protein>
    <submittedName>
        <fullName evidence="1">Uncharacterized protein</fullName>
    </submittedName>
</protein>
<comment type="caution">
    <text evidence="1">The sequence shown here is derived from an EMBL/GenBank/DDBJ whole genome shotgun (WGS) entry which is preliminary data.</text>
</comment>
<sequence>MRSSMMAAHPLGTQPAPKRTPLTADERLRAERNFAPVVAQELAGKGRFRVSADTPEMVDLFQSVARMVGEMLQRPVVSYANGRYIVITFAQDEQAPSLTDQRTP</sequence>
<proteinExistence type="predicted"/>
<dbReference type="AlphaFoldDB" id="A0A5C4V8P9"/>
<accession>A0A5C4V8P9</accession>
<dbReference type="EMBL" id="VDLX02000027">
    <property type="protein sequence ID" value="KAB8187483.1"/>
    <property type="molecule type" value="Genomic_DNA"/>
</dbReference>
<accession>A0A5P9YM47</accession>
<keyword evidence="2" id="KW-1185">Reference proteome</keyword>
<evidence type="ECO:0000313" key="1">
    <source>
        <dbReference type="EMBL" id="KAB8187483.1"/>
    </source>
</evidence>
<organism evidence="1 2">
    <name type="scientific">Nonomuraea phyllanthi</name>
    <dbReference type="NCBI Taxonomy" id="2219224"/>
    <lineage>
        <taxon>Bacteria</taxon>
        <taxon>Bacillati</taxon>
        <taxon>Actinomycetota</taxon>
        <taxon>Actinomycetes</taxon>
        <taxon>Streptosporangiales</taxon>
        <taxon>Streptosporangiaceae</taxon>
        <taxon>Nonomuraea</taxon>
    </lineage>
</organism>
<dbReference type="RefSeq" id="WP_139637358.1">
    <property type="nucleotide sequence ID" value="NZ_CP045572.1"/>
</dbReference>
<name>A0A5C4V8P9_9ACTN</name>
<evidence type="ECO:0000313" key="2">
    <source>
        <dbReference type="Proteomes" id="UP000312512"/>
    </source>
</evidence>
<dbReference type="Proteomes" id="UP000312512">
    <property type="component" value="Unassembled WGS sequence"/>
</dbReference>